<organism evidence="1 2">
    <name type="scientific">Schleiferilactobacillus perolens DSM 12744</name>
    <dbReference type="NCBI Taxonomy" id="1423792"/>
    <lineage>
        <taxon>Bacteria</taxon>
        <taxon>Bacillati</taxon>
        <taxon>Bacillota</taxon>
        <taxon>Bacilli</taxon>
        <taxon>Lactobacillales</taxon>
        <taxon>Lactobacillaceae</taxon>
        <taxon>Schleiferilactobacillus</taxon>
    </lineage>
</organism>
<dbReference type="GO" id="GO:0006281">
    <property type="term" value="P:DNA repair"/>
    <property type="evidence" value="ECO:0007669"/>
    <property type="project" value="TreeGrafter"/>
</dbReference>
<dbReference type="RefSeq" id="WP_057817331.1">
    <property type="nucleotide sequence ID" value="NZ_AZEC01000001.1"/>
</dbReference>
<dbReference type="NCBIfam" id="TIGR01549">
    <property type="entry name" value="HAD-SF-IA-v1"/>
    <property type="match status" value="1"/>
</dbReference>
<dbReference type="AlphaFoldDB" id="A0A0R1NAE7"/>
<accession>A0A0R1NAE7</accession>
<dbReference type="InterPro" id="IPR050155">
    <property type="entry name" value="HAD-like_hydrolase_sf"/>
</dbReference>
<gene>
    <name evidence="1" type="ORF">FD09_GL000188</name>
</gene>
<dbReference type="Gene3D" id="1.10.150.240">
    <property type="entry name" value="Putative phosphatase, domain 2"/>
    <property type="match status" value="1"/>
</dbReference>
<dbReference type="SUPFAM" id="SSF56784">
    <property type="entry name" value="HAD-like"/>
    <property type="match status" value="1"/>
</dbReference>
<proteinExistence type="predicted"/>
<dbReference type="PANTHER" id="PTHR43434:SF1">
    <property type="entry name" value="PHOSPHOGLYCOLATE PHOSPHATASE"/>
    <property type="match status" value="1"/>
</dbReference>
<protein>
    <submittedName>
        <fullName evidence="1">Uncharacterized protein</fullName>
    </submittedName>
</protein>
<name>A0A0R1NAE7_9LACO</name>
<dbReference type="InterPro" id="IPR023198">
    <property type="entry name" value="PGP-like_dom2"/>
</dbReference>
<dbReference type="PATRIC" id="fig|1423792.3.peg.192"/>
<reference evidence="1 2" key="1">
    <citation type="journal article" date="2015" name="Genome Announc.">
        <title>Expanding the biotechnology potential of lactobacilli through comparative genomics of 213 strains and associated genera.</title>
        <authorList>
            <person name="Sun Z."/>
            <person name="Harris H.M."/>
            <person name="McCann A."/>
            <person name="Guo C."/>
            <person name="Argimon S."/>
            <person name="Zhang W."/>
            <person name="Yang X."/>
            <person name="Jeffery I.B."/>
            <person name="Cooney J.C."/>
            <person name="Kagawa T.F."/>
            <person name="Liu W."/>
            <person name="Song Y."/>
            <person name="Salvetti E."/>
            <person name="Wrobel A."/>
            <person name="Rasinkangas P."/>
            <person name="Parkhill J."/>
            <person name="Rea M.C."/>
            <person name="O'Sullivan O."/>
            <person name="Ritari J."/>
            <person name="Douillard F.P."/>
            <person name="Paul Ross R."/>
            <person name="Yang R."/>
            <person name="Briner A.E."/>
            <person name="Felis G.E."/>
            <person name="de Vos W.M."/>
            <person name="Barrangou R."/>
            <person name="Klaenhammer T.R."/>
            <person name="Caufield P.W."/>
            <person name="Cui Y."/>
            <person name="Zhang H."/>
            <person name="O'Toole P.W."/>
        </authorList>
    </citation>
    <scope>NUCLEOTIDE SEQUENCE [LARGE SCALE GENOMIC DNA]</scope>
    <source>
        <strain evidence="1 2">DSM 12744</strain>
    </source>
</reference>
<sequence>MRKGVLFDKDGTLFDFQSLWGKAIADFLQAPELQLVKQPGQFQLDLGVNDDGRVRSNSPLADGTNADIALVLVQHRLFHGSLESAEQFVASFFLRFLQHHLSDLKPLGPLADLFAGLQQDGFAVGVATSDSLDAARLSLTHAQALSQVDFIATPDQYPSKPDPALLYAFCREQNLHPTDVLVVGDSPVDMALAQHARAGIGVLSGVGTRTELATPYVYPTVMDVPYLTVFQESSSK</sequence>
<dbReference type="Proteomes" id="UP000051330">
    <property type="component" value="Unassembled WGS sequence"/>
</dbReference>
<dbReference type="STRING" id="1423792.FD09_GL000188"/>
<dbReference type="GO" id="GO:0008967">
    <property type="term" value="F:phosphoglycolate phosphatase activity"/>
    <property type="evidence" value="ECO:0007669"/>
    <property type="project" value="TreeGrafter"/>
</dbReference>
<dbReference type="InterPro" id="IPR006439">
    <property type="entry name" value="HAD-SF_hydro_IA"/>
</dbReference>
<keyword evidence="2" id="KW-1185">Reference proteome</keyword>
<dbReference type="InterPro" id="IPR041492">
    <property type="entry name" value="HAD_2"/>
</dbReference>
<dbReference type="Gene3D" id="3.40.50.1000">
    <property type="entry name" value="HAD superfamily/HAD-like"/>
    <property type="match status" value="1"/>
</dbReference>
<dbReference type="PANTHER" id="PTHR43434">
    <property type="entry name" value="PHOSPHOGLYCOLATE PHOSPHATASE"/>
    <property type="match status" value="1"/>
</dbReference>
<dbReference type="OrthoDB" id="25198at2"/>
<dbReference type="InterPro" id="IPR036412">
    <property type="entry name" value="HAD-like_sf"/>
</dbReference>
<dbReference type="EMBL" id="AZEC01000001">
    <property type="protein sequence ID" value="KRL14538.1"/>
    <property type="molecule type" value="Genomic_DNA"/>
</dbReference>
<dbReference type="Pfam" id="PF13419">
    <property type="entry name" value="HAD_2"/>
    <property type="match status" value="1"/>
</dbReference>
<evidence type="ECO:0000313" key="1">
    <source>
        <dbReference type="EMBL" id="KRL14538.1"/>
    </source>
</evidence>
<comment type="caution">
    <text evidence="1">The sequence shown here is derived from an EMBL/GenBank/DDBJ whole genome shotgun (WGS) entry which is preliminary data.</text>
</comment>
<dbReference type="SFLD" id="SFLDG01129">
    <property type="entry name" value="C1.5:_HAD__Beta-PGM__Phosphata"/>
    <property type="match status" value="1"/>
</dbReference>
<evidence type="ECO:0000313" key="2">
    <source>
        <dbReference type="Proteomes" id="UP000051330"/>
    </source>
</evidence>
<dbReference type="InterPro" id="IPR023214">
    <property type="entry name" value="HAD_sf"/>
</dbReference>
<dbReference type="GO" id="GO:0005829">
    <property type="term" value="C:cytosol"/>
    <property type="evidence" value="ECO:0007669"/>
    <property type="project" value="TreeGrafter"/>
</dbReference>
<dbReference type="SFLD" id="SFLDS00003">
    <property type="entry name" value="Haloacid_Dehalogenase"/>
    <property type="match status" value="1"/>
</dbReference>